<evidence type="ECO:0000313" key="2">
    <source>
        <dbReference type="Proteomes" id="UP000541810"/>
    </source>
</evidence>
<gene>
    <name evidence="1" type="ORF">HNQ40_001754</name>
</gene>
<reference evidence="1 2" key="1">
    <citation type="submission" date="2020-08" db="EMBL/GenBank/DDBJ databases">
        <title>Genomic Encyclopedia of Type Strains, Phase IV (KMG-IV): sequencing the most valuable type-strain genomes for metagenomic binning, comparative biology and taxonomic classification.</title>
        <authorList>
            <person name="Goeker M."/>
        </authorList>
    </citation>
    <scope>NUCLEOTIDE SEQUENCE [LARGE SCALE GENOMIC DNA]</scope>
    <source>
        <strain evidence="1 2">DSM 103725</strain>
    </source>
</reference>
<name>A0A7X0LLG4_9BACT</name>
<dbReference type="RefSeq" id="WP_184677499.1">
    <property type="nucleotide sequence ID" value="NZ_JACHGY010000001.1"/>
</dbReference>
<protein>
    <recommendedName>
        <fullName evidence="3">DUF2007 domain-containing protein</fullName>
    </recommendedName>
</protein>
<sequence length="93" mass="9977">MDIPLDDKLVTLATLAGEIEATLLADELKRQGIAAQASGLLTAGFRAEAPGSVKVLVHEQDLNEAKAVMADYYASKEEIDWDQIDVGEMSSDV</sequence>
<evidence type="ECO:0008006" key="3">
    <source>
        <dbReference type="Google" id="ProtNLM"/>
    </source>
</evidence>
<comment type="caution">
    <text evidence="1">The sequence shown here is derived from an EMBL/GenBank/DDBJ whole genome shotgun (WGS) entry which is preliminary data.</text>
</comment>
<dbReference type="Proteomes" id="UP000541810">
    <property type="component" value="Unassembled WGS sequence"/>
</dbReference>
<proteinExistence type="predicted"/>
<keyword evidence="2" id="KW-1185">Reference proteome</keyword>
<dbReference type="EMBL" id="JACHGY010000001">
    <property type="protein sequence ID" value="MBB6429948.1"/>
    <property type="molecule type" value="Genomic_DNA"/>
</dbReference>
<accession>A0A7X0LLG4</accession>
<dbReference type="AlphaFoldDB" id="A0A7X0LLG4"/>
<organism evidence="1 2">
    <name type="scientific">Algisphaera agarilytica</name>
    <dbReference type="NCBI Taxonomy" id="1385975"/>
    <lineage>
        <taxon>Bacteria</taxon>
        <taxon>Pseudomonadati</taxon>
        <taxon>Planctomycetota</taxon>
        <taxon>Phycisphaerae</taxon>
        <taxon>Phycisphaerales</taxon>
        <taxon>Phycisphaeraceae</taxon>
        <taxon>Algisphaera</taxon>
    </lineage>
</organism>
<evidence type="ECO:0000313" key="1">
    <source>
        <dbReference type="EMBL" id="MBB6429948.1"/>
    </source>
</evidence>